<comment type="caution">
    <text evidence="3">The sequence shown here is derived from an EMBL/GenBank/DDBJ whole genome shotgun (WGS) entry which is preliminary data.</text>
</comment>
<keyword evidence="2" id="KW-1133">Transmembrane helix</keyword>
<keyword evidence="2" id="KW-0472">Membrane</keyword>
<dbReference type="PANTHER" id="PTHR33098:SF36">
    <property type="entry name" value="HYDROXYPROLINE-RICH GLYCOPROTEIN FAMILY PROTEIN"/>
    <property type="match status" value="1"/>
</dbReference>
<feature type="transmembrane region" description="Helical" evidence="2">
    <location>
        <begin position="77"/>
        <end position="94"/>
    </location>
</feature>
<dbReference type="EMBL" id="JBJXBP010000006">
    <property type="protein sequence ID" value="KAL3824476.1"/>
    <property type="molecule type" value="Genomic_DNA"/>
</dbReference>
<feature type="compositionally biased region" description="Pro residues" evidence="1">
    <location>
        <begin position="448"/>
        <end position="458"/>
    </location>
</feature>
<feature type="compositionally biased region" description="Pro residues" evidence="1">
    <location>
        <begin position="301"/>
        <end position="310"/>
    </location>
</feature>
<feature type="compositionally biased region" description="Polar residues" evidence="1">
    <location>
        <begin position="109"/>
        <end position="130"/>
    </location>
</feature>
<feature type="compositionally biased region" description="Basic residues" evidence="1">
    <location>
        <begin position="281"/>
        <end position="290"/>
    </location>
</feature>
<dbReference type="PANTHER" id="PTHR33098">
    <property type="entry name" value="COTTON FIBER (DUF761)"/>
    <property type="match status" value="1"/>
</dbReference>
<reference evidence="3 4" key="1">
    <citation type="submission" date="2024-12" db="EMBL/GenBank/DDBJ databases">
        <title>The unique morphological basis and parallel evolutionary history of personate flowers in Penstemon.</title>
        <authorList>
            <person name="Depatie T.H."/>
            <person name="Wessinger C.A."/>
        </authorList>
    </citation>
    <scope>NUCLEOTIDE SEQUENCE [LARGE SCALE GENOMIC DNA]</scope>
    <source>
        <strain evidence="3">WTNN_2</strain>
        <tissue evidence="3">Leaf</tissue>
    </source>
</reference>
<sequence length="608" mass="68660">MEEDGNGDDLTPFWLQSTSNLRHPERLRRRVSSLLFSSGVVVLLLLVTAVFLLVFVLPSTPSFSPQIFKPNSVRKSWDSLNVVLVLVAVVFGFFSRIKNENEDRYSEEFQASPNKQNEAQKSNPSTPNQWYNYSTIEEQKPHLSTSNQWYEYSEYQTSKLEHKNSILKRNSTSYPDLREFSSNRWDYGDYQRLYSPVDAGRVSDPGQLHRRHRSLEEVDNLRTIPQTKTVFVDTLVKQFKEDTKTTPPLSQPPAPPAPPAAPPPKYEEKLKTRAYDNVPRRRERSSRKLKKDLEPRNPISAPKPPTPPSAEPHAAVESLEFQQNPDRPHENDRSSWNMNRDVELRNPITTPPPPPLLQPKSSKSDRKRSGATGSATKDFLNSLYHKKKKMPRQKSVDNLDSLLHQVQDPLTVHLPPPSSPPQTPSAFQNLFSSKKHKRKRTIKVSVTPPEPPPPPPRPAAREPKSTSQTAPKTMKTNSFDKFEENSNSGGESPFNRIPPPPPPPPPAFFKNPAWKFVVQGDYVRINSSNSSRSESPDLDDVESDVTPSAADVGGATPFQPSPLYCPSPDVNTKAESFINNFRAKLKLEKIHSMSKREPGLSTLGPKQI</sequence>
<dbReference type="Proteomes" id="UP001634393">
    <property type="component" value="Unassembled WGS sequence"/>
</dbReference>
<dbReference type="AlphaFoldDB" id="A0ABD3SJB1"/>
<keyword evidence="4" id="KW-1185">Reference proteome</keyword>
<evidence type="ECO:0000313" key="4">
    <source>
        <dbReference type="Proteomes" id="UP001634393"/>
    </source>
</evidence>
<dbReference type="Pfam" id="PF05553">
    <property type="entry name" value="DUF761"/>
    <property type="match status" value="1"/>
</dbReference>
<feature type="compositionally biased region" description="Basic residues" evidence="1">
    <location>
        <begin position="433"/>
        <end position="442"/>
    </location>
</feature>
<gene>
    <name evidence="3" type="ORF">ACJIZ3_020505</name>
</gene>
<feature type="compositionally biased region" description="Basic and acidic residues" evidence="1">
    <location>
        <begin position="265"/>
        <end position="280"/>
    </location>
</feature>
<evidence type="ECO:0000256" key="2">
    <source>
        <dbReference type="SAM" id="Phobius"/>
    </source>
</evidence>
<feature type="compositionally biased region" description="Pro residues" evidence="1">
    <location>
        <begin position="496"/>
        <end position="507"/>
    </location>
</feature>
<organism evidence="3 4">
    <name type="scientific">Penstemon smallii</name>
    <dbReference type="NCBI Taxonomy" id="265156"/>
    <lineage>
        <taxon>Eukaryota</taxon>
        <taxon>Viridiplantae</taxon>
        <taxon>Streptophyta</taxon>
        <taxon>Embryophyta</taxon>
        <taxon>Tracheophyta</taxon>
        <taxon>Spermatophyta</taxon>
        <taxon>Magnoliopsida</taxon>
        <taxon>eudicotyledons</taxon>
        <taxon>Gunneridae</taxon>
        <taxon>Pentapetalae</taxon>
        <taxon>asterids</taxon>
        <taxon>lamiids</taxon>
        <taxon>Lamiales</taxon>
        <taxon>Plantaginaceae</taxon>
        <taxon>Cheloneae</taxon>
        <taxon>Penstemon</taxon>
    </lineage>
</organism>
<evidence type="ECO:0000256" key="1">
    <source>
        <dbReference type="SAM" id="MobiDB-lite"/>
    </source>
</evidence>
<keyword evidence="2" id="KW-0812">Transmembrane</keyword>
<protein>
    <submittedName>
        <fullName evidence="3">Uncharacterized protein</fullName>
    </submittedName>
</protein>
<feature type="region of interest" description="Disordered" evidence="1">
    <location>
        <begin position="105"/>
        <end position="130"/>
    </location>
</feature>
<feature type="region of interest" description="Disordered" evidence="1">
    <location>
        <begin position="526"/>
        <end position="563"/>
    </location>
</feature>
<feature type="compositionally biased region" description="Polar residues" evidence="1">
    <location>
        <begin position="465"/>
        <end position="477"/>
    </location>
</feature>
<accession>A0ABD3SJB1</accession>
<proteinExistence type="predicted"/>
<dbReference type="InterPro" id="IPR008480">
    <property type="entry name" value="DUF761_pln"/>
</dbReference>
<name>A0ABD3SJB1_9LAMI</name>
<feature type="region of interest" description="Disordered" evidence="1">
    <location>
        <begin position="241"/>
        <end position="511"/>
    </location>
</feature>
<feature type="compositionally biased region" description="Pro residues" evidence="1">
    <location>
        <begin position="249"/>
        <end position="264"/>
    </location>
</feature>
<evidence type="ECO:0000313" key="3">
    <source>
        <dbReference type="EMBL" id="KAL3824476.1"/>
    </source>
</evidence>
<feature type="transmembrane region" description="Helical" evidence="2">
    <location>
        <begin position="34"/>
        <end position="57"/>
    </location>
</feature>
<feature type="compositionally biased region" description="Pro residues" evidence="1">
    <location>
        <begin position="414"/>
        <end position="423"/>
    </location>
</feature>